<dbReference type="SUPFAM" id="SSF52540">
    <property type="entry name" value="P-loop containing nucleoside triphosphate hydrolases"/>
    <property type="match status" value="1"/>
</dbReference>
<dbReference type="Gene3D" id="3.40.50.300">
    <property type="entry name" value="P-loop containing nucleotide triphosphate hydrolases"/>
    <property type="match status" value="2"/>
</dbReference>
<dbReference type="GO" id="GO:0009378">
    <property type="term" value="F:four-way junction helicase activity"/>
    <property type="evidence" value="ECO:0007669"/>
    <property type="project" value="TreeGrafter"/>
</dbReference>
<dbReference type="PROSITE" id="PS51194">
    <property type="entry name" value="HELICASE_CTER"/>
    <property type="match status" value="1"/>
</dbReference>
<dbReference type="PANTHER" id="PTHR13710:SF154">
    <property type="entry name" value="RECQ HELICASE, PUTATIVE (AFU_ORTHOLOGUE AFUA_6G14720)-RELATED"/>
    <property type="match status" value="1"/>
</dbReference>
<dbReference type="EC" id="5.6.2.4" evidence="5"/>
<evidence type="ECO:0000313" key="10">
    <source>
        <dbReference type="Proteomes" id="UP000562682"/>
    </source>
</evidence>
<comment type="caution">
    <text evidence="9">The sequence shown here is derived from an EMBL/GenBank/DDBJ whole genome shotgun (WGS) entry which is preliminary data.</text>
</comment>
<dbReference type="GO" id="GO:0043138">
    <property type="term" value="F:3'-5' DNA helicase activity"/>
    <property type="evidence" value="ECO:0007669"/>
    <property type="project" value="UniProtKB-EC"/>
</dbReference>
<evidence type="ECO:0000259" key="7">
    <source>
        <dbReference type="PROSITE" id="PS51192"/>
    </source>
</evidence>
<evidence type="ECO:0000256" key="5">
    <source>
        <dbReference type="ARBA" id="ARBA00034808"/>
    </source>
</evidence>
<dbReference type="Pfam" id="PF00271">
    <property type="entry name" value="Helicase_C"/>
    <property type="match status" value="1"/>
</dbReference>
<sequence length="1425" mass="161851">MAVALAPAVINERKSCKYMVTRRRIQAHLRGNPHRLVKKDIDKVQSWAKALDLVDGDEEILALPPIPDDSLPIEALGKPKSGGYRCTFTRDCRTVSANSRRRNEHLWKVHGVELDPKPGPRKASTVEADTDSTYWRDGVFYQQLFIKGLRSEYFEVARGHDLATLDAEQAREDMATQQATEVFQARSKEARKKETEAIEEMGDLATPNSWLRRLGSTTHLKDFSDRKQYLRGLTSLKYTMKPDDPAAEDDAELRHIHAAVRRLIRKAAGATRPSVVSWNVLFEVNRKELHKERSTPFHFRFKRQTRKKYIAVCLQFFAYAVRAISCKDASDRPPFKLTESQDAAFDMMMDHAAELVDIDNKVEPVPTLSRINELHQLLEDAALAFYISVLDHFTKVTEYDSVLVSFLTVLSIRDDKTWETFANFTPKLSAIMAISRVFLIKYTVDKRALYVQQRVDQGQARQEAEDKSPGHFEIISEMTRRFLVGGAEGWDTTPTQFIIRLRNYGMAASGQQVMPGSVSWDNENAIYKGIRVSVLGIQSMLQTALRRAEALLYKYLLFCDEYKDQSPIELGLPQIPWGELVDNAADAGIGHSFVNDLFRLVPKSDGWAFRKVWTDTVLQRAWFKEESEAEPKLLEKKAWHYGKYLEEFLECLLFIIHLSGGQAARSLELLTLRHRNTANGGIRNILYDRGLIMLVAGYHKGFSKTERLKIIHRFLPREVSALVIYYLWLVLPFWEDIQANTWDKAEFSSNFWAPEETLDDLNDDDGKDGYGTGSDGSNDDEDIRGRPQSETKAKPLRLGPGPHWTSARMTRILRRMSLESCQGGLTISSWRHLSIAITRRYFRNGTTAHASLIGEADEGYGSDSDSDVEQDSIWDAQACHGSLTAGLVYGRLITEGCFETNERRVNFRFISEEWHRLFGFPSAVNGFGELLTPGCKRKTPSLHYEAMRDLQLRRWKTLRRVNIDQELGRLYGDHVRFRGKQREAVDAIMMNKSPVVVIMGTGTGKSLCFMLPAASCPGGLTVVIVPLVSLQGDLMDRCQKLRISCAEWRSDRVPGDVSIVFVTPESAMTKRFLDFLESRRVMAKVDRIVVDECHTIMEGSLSFRPKLRELGTLALVGVQMIYLTATLPPVDEPAFFSLINARHEDIVMIRARTTRGNVAYSVRSVPASTVEEAVTAVVEQAKVTIDQKLEEYPWPAKIIVYCQRVEATEHLAAKLGCDAYHREIDTRDGKAERLKFWMSGAKREQYGDGRVIVATNALGLGIDVPDIRAVVHVEMPYRMADYAQQSGRAGRDGQRSEAIVIRLHVQGSSRRPRPLVSEHAATDNYVSGDVCRRVVLDLVMDGRNDREGCREGEELCDICQCRVDEEKTENEGGMIEDREEGDMRQRELEVEHARYRAVTLVAQEHQDFLDYKKKLADRVLEGCPF</sequence>
<organism evidence="9 10">
    <name type="scientific">Fusarium denticulatum</name>
    <dbReference type="NCBI Taxonomy" id="48507"/>
    <lineage>
        <taxon>Eukaryota</taxon>
        <taxon>Fungi</taxon>
        <taxon>Dikarya</taxon>
        <taxon>Ascomycota</taxon>
        <taxon>Pezizomycotina</taxon>
        <taxon>Sordariomycetes</taxon>
        <taxon>Hypocreomycetidae</taxon>
        <taxon>Hypocreales</taxon>
        <taxon>Nectriaceae</taxon>
        <taxon>Fusarium</taxon>
        <taxon>Fusarium fujikuroi species complex</taxon>
    </lineage>
</organism>
<dbReference type="InterPro" id="IPR014001">
    <property type="entry name" value="Helicase_ATP-bd"/>
</dbReference>
<keyword evidence="10" id="KW-1185">Reference proteome</keyword>
<dbReference type="InterPro" id="IPR011545">
    <property type="entry name" value="DEAD/DEAH_box_helicase_dom"/>
</dbReference>
<keyword evidence="3" id="KW-0067">ATP-binding</keyword>
<dbReference type="GO" id="GO:0005524">
    <property type="term" value="F:ATP binding"/>
    <property type="evidence" value="ECO:0007669"/>
    <property type="project" value="UniProtKB-KW"/>
</dbReference>
<evidence type="ECO:0000256" key="3">
    <source>
        <dbReference type="ARBA" id="ARBA00022840"/>
    </source>
</evidence>
<feature type="non-terminal residue" evidence="9">
    <location>
        <position position="1"/>
    </location>
</feature>
<feature type="compositionally biased region" description="Basic and acidic residues" evidence="6">
    <location>
        <begin position="783"/>
        <end position="793"/>
    </location>
</feature>
<feature type="region of interest" description="Disordered" evidence="6">
    <location>
        <begin position="756"/>
        <end position="803"/>
    </location>
</feature>
<dbReference type="GO" id="GO:0000724">
    <property type="term" value="P:double-strand break repair via homologous recombination"/>
    <property type="evidence" value="ECO:0007669"/>
    <property type="project" value="TreeGrafter"/>
</dbReference>
<keyword evidence="2" id="KW-0547">Nucleotide-binding</keyword>
<dbReference type="PROSITE" id="PS51192">
    <property type="entry name" value="HELICASE_ATP_BIND_1"/>
    <property type="match status" value="1"/>
</dbReference>
<dbReference type="GO" id="GO:0005737">
    <property type="term" value="C:cytoplasm"/>
    <property type="evidence" value="ECO:0007669"/>
    <property type="project" value="TreeGrafter"/>
</dbReference>
<dbReference type="InterPro" id="IPR001650">
    <property type="entry name" value="Helicase_C-like"/>
</dbReference>
<dbReference type="Pfam" id="PF00270">
    <property type="entry name" value="DEAD"/>
    <property type="match status" value="1"/>
</dbReference>
<protein>
    <recommendedName>
        <fullName evidence="5">DNA 3'-5' helicase</fullName>
        <ecNumber evidence="5">5.6.2.4</ecNumber>
    </recommendedName>
</protein>
<accession>A0A8H5U727</accession>
<evidence type="ECO:0000259" key="8">
    <source>
        <dbReference type="PROSITE" id="PS51194"/>
    </source>
</evidence>
<dbReference type="SMART" id="SM00490">
    <property type="entry name" value="HELICc"/>
    <property type="match status" value="1"/>
</dbReference>
<proteinExistence type="inferred from homology"/>
<dbReference type="InterPro" id="IPR022698">
    <property type="entry name" value="OrsD"/>
</dbReference>
<feature type="domain" description="Helicase ATP-binding" evidence="7">
    <location>
        <begin position="986"/>
        <end position="1145"/>
    </location>
</feature>
<comment type="similarity">
    <text evidence="1">Belongs to the helicase family. RecQ subfamily.</text>
</comment>
<dbReference type="EMBL" id="JAAOAK010000189">
    <property type="protein sequence ID" value="KAF5683918.1"/>
    <property type="molecule type" value="Genomic_DNA"/>
</dbReference>
<dbReference type="CDD" id="cd17920">
    <property type="entry name" value="DEXHc_RecQ"/>
    <property type="match status" value="1"/>
</dbReference>
<evidence type="ECO:0000313" key="9">
    <source>
        <dbReference type="EMBL" id="KAF5683918.1"/>
    </source>
</evidence>
<evidence type="ECO:0000256" key="2">
    <source>
        <dbReference type="ARBA" id="ARBA00022741"/>
    </source>
</evidence>
<evidence type="ECO:0000256" key="1">
    <source>
        <dbReference type="ARBA" id="ARBA00005446"/>
    </source>
</evidence>
<dbReference type="InterPro" id="IPR027417">
    <property type="entry name" value="P-loop_NTPase"/>
</dbReference>
<feature type="compositionally biased region" description="Acidic residues" evidence="6">
    <location>
        <begin position="756"/>
        <end position="766"/>
    </location>
</feature>
<feature type="domain" description="Helicase C-terminal" evidence="8">
    <location>
        <begin position="1184"/>
        <end position="1339"/>
    </location>
</feature>
<dbReference type="SMART" id="SM00487">
    <property type="entry name" value="DEXDc"/>
    <property type="match status" value="1"/>
</dbReference>
<gene>
    <name evidence="9" type="ORF">FDENT_6981</name>
</gene>
<evidence type="ECO:0000256" key="4">
    <source>
        <dbReference type="ARBA" id="ARBA00034617"/>
    </source>
</evidence>
<name>A0A8H5U727_9HYPO</name>
<dbReference type="Pfam" id="PF12013">
    <property type="entry name" value="OrsD"/>
    <property type="match status" value="1"/>
</dbReference>
<evidence type="ECO:0000256" key="6">
    <source>
        <dbReference type="SAM" id="MobiDB-lite"/>
    </source>
</evidence>
<comment type="catalytic activity">
    <reaction evidence="4">
        <text>Couples ATP hydrolysis with the unwinding of duplex DNA by translocating in the 3'-5' direction.</text>
        <dbReference type="EC" id="5.6.2.4"/>
    </reaction>
</comment>
<dbReference type="GO" id="GO:0003676">
    <property type="term" value="F:nucleic acid binding"/>
    <property type="evidence" value="ECO:0007669"/>
    <property type="project" value="InterPro"/>
</dbReference>
<reference evidence="9 10" key="1">
    <citation type="submission" date="2020-05" db="EMBL/GenBank/DDBJ databases">
        <title>Identification and distribution of gene clusters putatively required for synthesis of sphingolipid metabolism inhibitors in phylogenetically diverse species of the filamentous fungus Fusarium.</title>
        <authorList>
            <person name="Kim H.-S."/>
            <person name="Busman M."/>
            <person name="Brown D.W."/>
            <person name="Divon H."/>
            <person name="Uhlig S."/>
            <person name="Proctor R.H."/>
        </authorList>
    </citation>
    <scope>NUCLEOTIDE SEQUENCE [LARGE SCALE GENOMIC DNA]</scope>
    <source>
        <strain evidence="9 10">NRRL 25311</strain>
    </source>
</reference>
<dbReference type="PANTHER" id="PTHR13710">
    <property type="entry name" value="DNA HELICASE RECQ FAMILY MEMBER"/>
    <property type="match status" value="1"/>
</dbReference>
<dbReference type="Proteomes" id="UP000562682">
    <property type="component" value="Unassembled WGS sequence"/>
</dbReference>
<dbReference type="GO" id="GO:0005694">
    <property type="term" value="C:chromosome"/>
    <property type="evidence" value="ECO:0007669"/>
    <property type="project" value="TreeGrafter"/>
</dbReference>